<sequence length="466" mass="50858">MWSIVAGGAYFAVSGRWGMVAALLGVSLLFFIVAAIIRWLTFSFEVGADEIRINSGLLSRNHRSLPFDRIHDVEISQGPVARLLNVAQVRLDTGAAAPKGKDEGSLPAIALAQAEQLRQLVRLRHGGVAPKSMPTSAHGHAREADGEPIYAMSFRRLLLAGLFNFSLALFAALAGAFNTFDGVLNFNPFNPRFWVSYARDLGPVADLLLAHQMAAALAGLLLVAIIGVTTGVVRTVLRDFGFRIDRTEAGLRRRRGLFTRSDVTLQLRRVQAAVIGSGPIRAAFGWRDLRLQSLAQDEGDKDDHLMAPLASADETDGLLQEIGFGQIQGLRGWQRVSVSYVLGFILATTPFYLVAVVQGIFVPLLGIAVACLVAVVQTSRWLAWRHTEFTIAGERLIVRHGWWRRRTTILPARNIQTADLSESFVSRWFGTTSIVLGVAGGSGHRIPAVEREKARGLRLELLSLAS</sequence>
<evidence type="ECO:0000313" key="4">
    <source>
        <dbReference type="Proteomes" id="UP000503222"/>
    </source>
</evidence>
<dbReference type="PANTHER" id="PTHR34473:SF2">
    <property type="entry name" value="UPF0699 TRANSMEMBRANE PROTEIN YDBT"/>
    <property type="match status" value="1"/>
</dbReference>
<dbReference type="PIRSF" id="PIRSF026631">
    <property type="entry name" value="UCP026631"/>
    <property type="match status" value="1"/>
</dbReference>
<name>A0A6G7YP39_9SPHN</name>
<dbReference type="Pfam" id="PF03703">
    <property type="entry name" value="bPH_2"/>
    <property type="match status" value="3"/>
</dbReference>
<protein>
    <submittedName>
        <fullName evidence="3">PH domain-containing protein</fullName>
    </submittedName>
</protein>
<keyword evidence="1" id="KW-1133">Transmembrane helix</keyword>
<feature type="transmembrane region" description="Helical" evidence="1">
    <location>
        <begin position="360"/>
        <end position="376"/>
    </location>
</feature>
<evidence type="ECO:0000259" key="2">
    <source>
        <dbReference type="Pfam" id="PF03703"/>
    </source>
</evidence>
<keyword evidence="1" id="KW-0472">Membrane</keyword>
<dbReference type="EMBL" id="CP049869">
    <property type="protein sequence ID" value="QIK78497.1"/>
    <property type="molecule type" value="Genomic_DNA"/>
</dbReference>
<reference evidence="3 4" key="1">
    <citation type="submission" date="2020-03" db="EMBL/GenBank/DDBJ databases">
        <title>Sphingomonas sp. nov., isolated from fish.</title>
        <authorList>
            <person name="Hyun D.-W."/>
            <person name="Bae J.-W."/>
        </authorList>
    </citation>
    <scope>NUCLEOTIDE SEQUENCE [LARGE SCALE GENOMIC DNA]</scope>
    <source>
        <strain evidence="3 4">HDW15B</strain>
    </source>
</reference>
<dbReference type="RefSeq" id="WP_166410890.1">
    <property type="nucleotide sequence ID" value="NZ_CP049869.1"/>
</dbReference>
<evidence type="ECO:0000313" key="3">
    <source>
        <dbReference type="EMBL" id="QIK78497.1"/>
    </source>
</evidence>
<feature type="transmembrane region" description="Helical" evidence="1">
    <location>
        <begin position="336"/>
        <end position="354"/>
    </location>
</feature>
<evidence type="ECO:0000256" key="1">
    <source>
        <dbReference type="SAM" id="Phobius"/>
    </source>
</evidence>
<feature type="transmembrane region" description="Helical" evidence="1">
    <location>
        <begin position="157"/>
        <end position="177"/>
    </location>
</feature>
<feature type="transmembrane region" description="Helical" evidence="1">
    <location>
        <begin position="213"/>
        <end position="237"/>
    </location>
</feature>
<dbReference type="InterPro" id="IPR005182">
    <property type="entry name" value="YdbS-like_PH"/>
</dbReference>
<feature type="transmembrane region" description="Helical" evidence="1">
    <location>
        <begin position="20"/>
        <end position="40"/>
    </location>
</feature>
<feature type="domain" description="YdbS-like PH" evidence="2">
    <location>
        <begin position="384"/>
        <end position="458"/>
    </location>
</feature>
<feature type="domain" description="YdbS-like PH" evidence="2">
    <location>
        <begin position="240"/>
        <end position="296"/>
    </location>
</feature>
<accession>A0A6G7YP39</accession>
<dbReference type="InterPro" id="IPR014529">
    <property type="entry name" value="UCP026631"/>
</dbReference>
<organism evidence="3 4">
    <name type="scientific">Sphingomonas piscis</name>
    <dbReference type="NCBI Taxonomy" id="2714943"/>
    <lineage>
        <taxon>Bacteria</taxon>
        <taxon>Pseudomonadati</taxon>
        <taxon>Pseudomonadota</taxon>
        <taxon>Alphaproteobacteria</taxon>
        <taxon>Sphingomonadales</taxon>
        <taxon>Sphingomonadaceae</taxon>
        <taxon>Sphingomonas</taxon>
    </lineage>
</organism>
<feature type="domain" description="YdbS-like PH" evidence="2">
    <location>
        <begin position="39"/>
        <end position="119"/>
    </location>
</feature>
<proteinExistence type="predicted"/>
<dbReference type="PANTHER" id="PTHR34473">
    <property type="entry name" value="UPF0699 TRANSMEMBRANE PROTEIN YDBS"/>
    <property type="match status" value="1"/>
</dbReference>
<keyword evidence="1" id="KW-0812">Transmembrane</keyword>
<dbReference type="KEGG" id="spii:G7077_05855"/>
<dbReference type="AlphaFoldDB" id="A0A6G7YP39"/>
<dbReference type="Proteomes" id="UP000503222">
    <property type="component" value="Chromosome"/>
</dbReference>
<gene>
    <name evidence="3" type="ORF">G7077_05855</name>
</gene>
<keyword evidence="4" id="KW-1185">Reference proteome</keyword>